<dbReference type="AlphaFoldDB" id="A0A561T021"/>
<dbReference type="EMBL" id="VIWU01000001">
    <property type="protein sequence ID" value="TWF80454.1"/>
    <property type="molecule type" value="Genomic_DNA"/>
</dbReference>
<dbReference type="SUPFAM" id="SSF48600">
    <property type="entry name" value="Chorismate mutase II"/>
    <property type="match status" value="1"/>
</dbReference>
<keyword evidence="3" id="KW-0456">Lyase</keyword>
<reference evidence="3 4" key="1">
    <citation type="submission" date="2019-06" db="EMBL/GenBank/DDBJ databases">
        <title>Sequencing the genomes of 1000 actinobacteria strains.</title>
        <authorList>
            <person name="Klenk H.-P."/>
        </authorList>
    </citation>
    <scope>NUCLEOTIDE SEQUENCE [LARGE SCALE GENOMIC DNA]</scope>
    <source>
        <strain evidence="3 4">DSM 45671</strain>
    </source>
</reference>
<protein>
    <submittedName>
        <fullName evidence="3">Isochorismate pyruvate lyase</fullName>
    </submittedName>
</protein>
<dbReference type="GO" id="GO:0016829">
    <property type="term" value="F:lyase activity"/>
    <property type="evidence" value="ECO:0007669"/>
    <property type="project" value="UniProtKB-KW"/>
</dbReference>
<sequence length="93" mass="10809">MSLADVRHEIDRLDDRIIELLALRQRQVARAAAYKRDEEGVRAPDRRRQMIERLRTRAAEVGVDPDVVSQIWNAMIDAFTELEMREHKASGPQ</sequence>
<dbReference type="PANTHER" id="PTHR38041">
    <property type="entry name" value="CHORISMATE MUTASE"/>
    <property type="match status" value="1"/>
</dbReference>
<keyword evidence="3" id="KW-0670">Pyruvate</keyword>
<gene>
    <name evidence="3" type="ORF">FHX44_116397</name>
</gene>
<dbReference type="GO" id="GO:0004106">
    <property type="term" value="F:chorismate mutase activity"/>
    <property type="evidence" value="ECO:0007669"/>
    <property type="project" value="InterPro"/>
</dbReference>
<dbReference type="PROSITE" id="PS51168">
    <property type="entry name" value="CHORISMATE_MUT_2"/>
    <property type="match status" value="1"/>
</dbReference>
<dbReference type="Gene3D" id="1.20.59.10">
    <property type="entry name" value="Chorismate mutase"/>
    <property type="match status" value="1"/>
</dbReference>
<dbReference type="GO" id="GO:0046417">
    <property type="term" value="P:chorismate metabolic process"/>
    <property type="evidence" value="ECO:0007669"/>
    <property type="project" value="InterPro"/>
</dbReference>
<name>A0A561T021_9PSEU</name>
<comment type="caution">
    <text evidence="3">The sequence shown here is derived from an EMBL/GenBank/DDBJ whole genome shotgun (WGS) entry which is preliminary data.</text>
</comment>
<dbReference type="InterPro" id="IPR051331">
    <property type="entry name" value="Chorismate_mutase-related"/>
</dbReference>
<feature type="domain" description="Chorismate mutase" evidence="2">
    <location>
        <begin position="1"/>
        <end position="87"/>
    </location>
</feature>
<evidence type="ECO:0000313" key="4">
    <source>
        <dbReference type="Proteomes" id="UP000321261"/>
    </source>
</evidence>
<evidence type="ECO:0000256" key="1">
    <source>
        <dbReference type="ARBA" id="ARBA00023235"/>
    </source>
</evidence>
<dbReference type="Pfam" id="PF01817">
    <property type="entry name" value="CM_2"/>
    <property type="match status" value="1"/>
</dbReference>
<dbReference type="SMART" id="SM00830">
    <property type="entry name" value="CM_2"/>
    <property type="match status" value="1"/>
</dbReference>
<dbReference type="OrthoDB" id="3233357at2"/>
<organism evidence="3 4">
    <name type="scientific">Pseudonocardia hierapolitana</name>
    <dbReference type="NCBI Taxonomy" id="1128676"/>
    <lineage>
        <taxon>Bacteria</taxon>
        <taxon>Bacillati</taxon>
        <taxon>Actinomycetota</taxon>
        <taxon>Actinomycetes</taxon>
        <taxon>Pseudonocardiales</taxon>
        <taxon>Pseudonocardiaceae</taxon>
        <taxon>Pseudonocardia</taxon>
    </lineage>
</organism>
<evidence type="ECO:0000259" key="2">
    <source>
        <dbReference type="PROSITE" id="PS51168"/>
    </source>
</evidence>
<dbReference type="PANTHER" id="PTHR38041:SF1">
    <property type="entry name" value="CHORISMATE MUTASE"/>
    <property type="match status" value="1"/>
</dbReference>
<keyword evidence="4" id="KW-1185">Reference proteome</keyword>
<accession>A0A561T021</accession>
<dbReference type="Proteomes" id="UP000321261">
    <property type="component" value="Unassembled WGS sequence"/>
</dbReference>
<dbReference type="InterPro" id="IPR002701">
    <property type="entry name" value="CM_II_prokaryot"/>
</dbReference>
<dbReference type="InterPro" id="IPR036979">
    <property type="entry name" value="CM_dom_sf"/>
</dbReference>
<keyword evidence="1" id="KW-0413">Isomerase</keyword>
<dbReference type="InterPro" id="IPR036263">
    <property type="entry name" value="Chorismate_II_sf"/>
</dbReference>
<proteinExistence type="predicted"/>
<evidence type="ECO:0000313" key="3">
    <source>
        <dbReference type="EMBL" id="TWF80454.1"/>
    </source>
</evidence>
<dbReference type="GO" id="GO:0009697">
    <property type="term" value="P:salicylic acid biosynthetic process"/>
    <property type="evidence" value="ECO:0007669"/>
    <property type="project" value="TreeGrafter"/>
</dbReference>